<protein>
    <submittedName>
        <fullName evidence="1">Uncharacterized protein</fullName>
    </submittedName>
</protein>
<sequence length="65" mass="7060">MTPDEHNTSAGQACIACHMSGIGIRDTSVRQVAQCNIKVTCIAKESGFQTFELPKFTADEMAHTM</sequence>
<comment type="caution">
    <text evidence="1">The sequence shown here is derived from an EMBL/GenBank/DDBJ whole genome shotgun (WGS) entry which is preliminary data.</text>
</comment>
<name>A0A512L5E7_9PROT</name>
<organism evidence="1 2">
    <name type="scientific">Sulfuriferula plumbiphila</name>
    <dbReference type="NCBI Taxonomy" id="171865"/>
    <lineage>
        <taxon>Bacteria</taxon>
        <taxon>Pseudomonadati</taxon>
        <taxon>Pseudomonadota</taxon>
        <taxon>Betaproteobacteria</taxon>
        <taxon>Nitrosomonadales</taxon>
        <taxon>Sulfuricellaceae</taxon>
        <taxon>Sulfuriferula</taxon>
    </lineage>
</organism>
<keyword evidence="2" id="KW-1185">Reference proteome</keyword>
<dbReference type="EMBL" id="BKAD01000008">
    <property type="protein sequence ID" value="GEP29690.1"/>
    <property type="molecule type" value="Genomic_DNA"/>
</dbReference>
<evidence type="ECO:0000313" key="2">
    <source>
        <dbReference type="Proteomes" id="UP000321337"/>
    </source>
</evidence>
<gene>
    <name evidence="1" type="ORF">TPL01_08280</name>
</gene>
<accession>A0A512L5E7</accession>
<evidence type="ECO:0000313" key="1">
    <source>
        <dbReference type="EMBL" id="GEP29690.1"/>
    </source>
</evidence>
<dbReference type="Proteomes" id="UP000321337">
    <property type="component" value="Unassembled WGS sequence"/>
</dbReference>
<proteinExistence type="predicted"/>
<dbReference type="AlphaFoldDB" id="A0A512L5E7"/>
<reference evidence="1 2" key="1">
    <citation type="submission" date="2019-07" db="EMBL/GenBank/DDBJ databases">
        <title>Whole genome shotgun sequence of Thiobacillus plumbophilus NBRC 107929.</title>
        <authorList>
            <person name="Hosoyama A."/>
            <person name="Uohara A."/>
            <person name="Ohji S."/>
            <person name="Ichikawa N."/>
        </authorList>
    </citation>
    <scope>NUCLEOTIDE SEQUENCE [LARGE SCALE GENOMIC DNA]</scope>
    <source>
        <strain evidence="1 2">NBRC 107929</strain>
    </source>
</reference>